<proteinExistence type="predicted"/>
<organism evidence="2 3">
    <name type="scientific">Flavobacterium defluvii</name>
    <dbReference type="NCBI Taxonomy" id="370979"/>
    <lineage>
        <taxon>Bacteria</taxon>
        <taxon>Pseudomonadati</taxon>
        <taxon>Bacteroidota</taxon>
        <taxon>Flavobacteriia</taxon>
        <taxon>Flavobacteriales</taxon>
        <taxon>Flavobacteriaceae</taxon>
        <taxon>Flavobacterium</taxon>
    </lineage>
</organism>
<feature type="chain" id="PRO_5012612462" description="Bulb-type lectin domain-containing protein" evidence="1">
    <location>
        <begin position="24"/>
        <end position="291"/>
    </location>
</feature>
<keyword evidence="3" id="KW-1185">Reference proteome</keyword>
<dbReference type="RefSeq" id="WP_139260375.1">
    <property type="nucleotide sequence ID" value="NZ_FQWC01000001.1"/>
</dbReference>
<reference evidence="3" key="1">
    <citation type="submission" date="2016-11" db="EMBL/GenBank/DDBJ databases">
        <authorList>
            <person name="Varghese N."/>
            <person name="Submissions S."/>
        </authorList>
    </citation>
    <scope>NUCLEOTIDE SEQUENCE [LARGE SCALE GENOMIC DNA]</scope>
    <source>
        <strain evidence="3">DSM 17963</strain>
    </source>
</reference>
<protein>
    <recommendedName>
        <fullName evidence="4">Bulb-type lectin domain-containing protein</fullName>
    </recommendedName>
</protein>
<evidence type="ECO:0000256" key="1">
    <source>
        <dbReference type="SAM" id="SignalP"/>
    </source>
</evidence>
<feature type="signal peptide" evidence="1">
    <location>
        <begin position="1"/>
        <end position="23"/>
    </location>
</feature>
<sequence length="291" mass="30867">MKTNLFSIWLVCLAVLFSVNIHAQMTIGGKKEPEAFSVLELLNKGGLRLPQMTTTERDAFAVRNNDKGNGLIIYNKTTGCVEYWNASRWVSLCDDTAGDNLGNHTATQDLAMSGKNITGAKDITGTGLLTTNTATITQGADGKAAVKGAVATSSDKDGNLIWVKSEDVGAKVYNSVAVAPGASYTFTLDSDPTYANYMITSGNACGISMMLNIGTYYDSMAFLGGSGGAGVYTATNQDAYSKKWKFTATTLGCQDGANSTEYNVTVAKAGNKITITNNGNVNKVYNIRQKV</sequence>
<keyword evidence="1" id="KW-0732">Signal</keyword>
<name>A0A1M5EMF4_9FLAO</name>
<dbReference type="EMBL" id="FQWC01000001">
    <property type="protein sequence ID" value="SHF80281.1"/>
    <property type="molecule type" value="Genomic_DNA"/>
</dbReference>
<accession>A0A1M5EMF4</accession>
<evidence type="ECO:0008006" key="4">
    <source>
        <dbReference type="Google" id="ProtNLM"/>
    </source>
</evidence>
<evidence type="ECO:0000313" key="2">
    <source>
        <dbReference type="EMBL" id="SHF80281.1"/>
    </source>
</evidence>
<gene>
    <name evidence="2" type="ORF">SAMN05443663_101180</name>
</gene>
<dbReference type="STRING" id="370979.SAMN05443663_101180"/>
<dbReference type="Proteomes" id="UP000184071">
    <property type="component" value="Unassembled WGS sequence"/>
</dbReference>
<dbReference type="OrthoDB" id="1377352at2"/>
<evidence type="ECO:0000313" key="3">
    <source>
        <dbReference type="Proteomes" id="UP000184071"/>
    </source>
</evidence>
<dbReference type="AlphaFoldDB" id="A0A1M5EMF4"/>